<reference evidence="2 3" key="1">
    <citation type="submission" date="2024-07" db="EMBL/GenBank/DDBJ databases">
        <authorList>
            <person name="Lee S."/>
            <person name="Kang M."/>
        </authorList>
    </citation>
    <scope>NUCLEOTIDE SEQUENCE [LARGE SCALE GENOMIC DNA]</scope>
    <source>
        <strain evidence="2 3">DS6</strain>
    </source>
</reference>
<feature type="signal peptide" evidence="1">
    <location>
        <begin position="1"/>
        <end position="26"/>
    </location>
</feature>
<dbReference type="EMBL" id="JBFPJR010000038">
    <property type="protein sequence ID" value="MEX0429287.1"/>
    <property type="molecule type" value="Genomic_DNA"/>
</dbReference>
<feature type="chain" id="PRO_5045650841" evidence="1">
    <location>
        <begin position="27"/>
        <end position="299"/>
    </location>
</feature>
<keyword evidence="3" id="KW-1185">Reference proteome</keyword>
<keyword evidence="1" id="KW-0732">Signal</keyword>
<evidence type="ECO:0000313" key="2">
    <source>
        <dbReference type="EMBL" id="MEX0429287.1"/>
    </source>
</evidence>
<name>A0ABV3T3R6_9ACTN</name>
<dbReference type="RefSeq" id="WP_367995253.1">
    <property type="nucleotide sequence ID" value="NZ_JBFPJR010000038.1"/>
</dbReference>
<protein>
    <submittedName>
        <fullName evidence="2">Uncharacterized protein</fullName>
    </submittedName>
</protein>
<proteinExistence type="predicted"/>
<evidence type="ECO:0000313" key="3">
    <source>
        <dbReference type="Proteomes" id="UP001556631"/>
    </source>
</evidence>
<gene>
    <name evidence="2" type="ORF">AB3X52_16815</name>
</gene>
<organism evidence="2 3">
    <name type="scientific">Nocardioides eburneus</name>
    <dbReference type="NCBI Taxonomy" id="3231482"/>
    <lineage>
        <taxon>Bacteria</taxon>
        <taxon>Bacillati</taxon>
        <taxon>Actinomycetota</taxon>
        <taxon>Actinomycetes</taxon>
        <taxon>Propionibacteriales</taxon>
        <taxon>Nocardioidaceae</taxon>
        <taxon>Nocardioides</taxon>
    </lineage>
</organism>
<sequence length="299" mass="31590">MRRRLGMLVVQAAVVATLAGCGGHHAAPTPDPIPAASRAPAYDGTLPPAQAAMALVPAAATTLTVTDYDEVRLELGMTQVRGGSSQTAEFWSRTPRLAVLSAGLLRHVDAQLQAGYGFSQADVVWEADFHGADVDGWVLRLRNGIDMASVQRAVRAGVGPLKGARVDAAHHLVSRHAAVPGQENWAAQPGLAELVGDRSLATYVQRGCLEGDTRGQRLAPLDAYAVEFGGTLATVRLGADRDDLFARMRLGTSLPEFARVFRRGVADPSSGRIGFEMNGPAAAADLTLRHRLPFAVCAD</sequence>
<dbReference type="PROSITE" id="PS51257">
    <property type="entry name" value="PROKAR_LIPOPROTEIN"/>
    <property type="match status" value="1"/>
</dbReference>
<evidence type="ECO:0000256" key="1">
    <source>
        <dbReference type="SAM" id="SignalP"/>
    </source>
</evidence>
<comment type="caution">
    <text evidence="2">The sequence shown here is derived from an EMBL/GenBank/DDBJ whole genome shotgun (WGS) entry which is preliminary data.</text>
</comment>
<accession>A0ABV3T3R6</accession>
<dbReference type="Proteomes" id="UP001556631">
    <property type="component" value="Unassembled WGS sequence"/>
</dbReference>